<dbReference type="PIRSF" id="PIRSF006728">
    <property type="entry name" value="CinA"/>
    <property type="match status" value="1"/>
</dbReference>
<dbReference type="Pfam" id="PF00994">
    <property type="entry name" value="MoCF_biosynth"/>
    <property type="match status" value="1"/>
</dbReference>
<dbReference type="SMART" id="SM00852">
    <property type="entry name" value="MoCF_biosynth"/>
    <property type="match status" value="1"/>
</dbReference>
<dbReference type="InterPro" id="IPR008135">
    <property type="entry name" value="Competence-induced_CinA"/>
</dbReference>
<sequence>MNAEIISVGTELLLGHTVNTDTTIIARELSALGIDLLFSCTVGDNAERLRAALREALSRSDVVITTGGLGPTGDDLTKETIAEAAGVELVLHEESRQRIETYFKGRYCGENQYKQAMLPKGCTVFPNDAGTAPGCGLETDTGKVVIMLPGPPSEMELMLKRYAVPYLAQREQAVIVSRMVRVFGIGEGAAEEKIRDLTEGANPTAATYAKENEMFVRITAKAATEQEAAALCEPVVREVCVRLGEFVYGVDVESLEEVVVHGLQEKGLHLATAESCTGGLVAKRLTDVPGASEVFEMGAVTYSNDVKSMLLGVPEELFPAYGAVSEPVARAMAEGVRKKAGASLGLGITGLAGPGGGTPEKPVGLVYMALSDGTHTWVRRMDPPGRVKNRTWVRDRAAHYALDMVRRYLAGLPVEGHAV</sequence>
<dbReference type="NCBIfam" id="NF001813">
    <property type="entry name" value="PRK00549.1"/>
    <property type="match status" value="1"/>
</dbReference>
<dbReference type="InterPro" id="IPR001453">
    <property type="entry name" value="MoaB/Mog_dom"/>
</dbReference>
<dbReference type="Gene3D" id="3.40.980.10">
    <property type="entry name" value="MoaB/Mog-like domain"/>
    <property type="match status" value="1"/>
</dbReference>
<dbReference type="RefSeq" id="WP_087231159.1">
    <property type="nucleotide sequence ID" value="NZ_JAKNHQ010000012.1"/>
</dbReference>
<comment type="caution">
    <text evidence="3">The sequence shown here is derived from an EMBL/GenBank/DDBJ whole genome shotgun (WGS) entry which is preliminary data.</text>
</comment>
<name>A0ABS9MK49_9FIRM</name>
<dbReference type="InterPro" id="IPR008136">
    <property type="entry name" value="CinA_C"/>
</dbReference>
<dbReference type="NCBIfam" id="TIGR00199">
    <property type="entry name" value="PncC_domain"/>
    <property type="match status" value="1"/>
</dbReference>
<evidence type="ECO:0000313" key="3">
    <source>
        <dbReference type="EMBL" id="MCG4611170.1"/>
    </source>
</evidence>
<dbReference type="PANTHER" id="PTHR13939">
    <property type="entry name" value="NICOTINAMIDE-NUCLEOTIDE AMIDOHYDROLASE PNCC"/>
    <property type="match status" value="1"/>
</dbReference>
<dbReference type="Pfam" id="PF18146">
    <property type="entry name" value="CinA_KH"/>
    <property type="match status" value="1"/>
</dbReference>
<dbReference type="Gene3D" id="3.90.950.20">
    <property type="entry name" value="CinA-like"/>
    <property type="match status" value="1"/>
</dbReference>
<dbReference type="CDD" id="cd00885">
    <property type="entry name" value="cinA"/>
    <property type="match status" value="1"/>
</dbReference>
<dbReference type="SUPFAM" id="SSF53218">
    <property type="entry name" value="Molybdenum cofactor biosynthesis proteins"/>
    <property type="match status" value="1"/>
</dbReference>
<accession>A0ABS9MK49</accession>
<dbReference type="NCBIfam" id="TIGR00177">
    <property type="entry name" value="molyb_syn"/>
    <property type="match status" value="1"/>
</dbReference>
<proteinExistence type="inferred from homology"/>
<evidence type="ECO:0000256" key="1">
    <source>
        <dbReference type="HAMAP-Rule" id="MF_00226"/>
    </source>
</evidence>
<dbReference type="InterPro" id="IPR041424">
    <property type="entry name" value="CinA_KH"/>
</dbReference>
<dbReference type="EMBL" id="JAKNHQ010000012">
    <property type="protein sequence ID" value="MCG4611170.1"/>
    <property type="molecule type" value="Genomic_DNA"/>
</dbReference>
<dbReference type="SUPFAM" id="SSF142433">
    <property type="entry name" value="CinA-like"/>
    <property type="match status" value="1"/>
</dbReference>
<dbReference type="NCBIfam" id="TIGR00200">
    <property type="entry name" value="cinA_nterm"/>
    <property type="match status" value="1"/>
</dbReference>
<dbReference type="Gene3D" id="3.30.70.2860">
    <property type="match status" value="1"/>
</dbReference>
<dbReference type="InterPro" id="IPR036425">
    <property type="entry name" value="MoaB/Mog-like_dom_sf"/>
</dbReference>
<reference evidence="3 4" key="1">
    <citation type="submission" date="2022-01" db="EMBL/GenBank/DDBJ databases">
        <title>Collection of gut derived symbiotic bacterial strains cultured from healthy donors.</title>
        <authorList>
            <person name="Lin H."/>
            <person name="Kohout C."/>
            <person name="Waligurski E."/>
            <person name="Pamer E.G."/>
        </authorList>
    </citation>
    <scope>NUCLEOTIDE SEQUENCE [LARGE SCALE GENOMIC DNA]</scope>
    <source>
        <strain evidence="3 4">DFI.7.58</strain>
    </source>
</reference>
<dbReference type="Pfam" id="PF02464">
    <property type="entry name" value="CinA"/>
    <property type="match status" value="1"/>
</dbReference>
<dbReference type="PANTHER" id="PTHR13939:SF0">
    <property type="entry name" value="NMN AMIDOHYDROLASE-LIKE PROTEIN YFAY"/>
    <property type="match status" value="1"/>
</dbReference>
<dbReference type="InterPro" id="IPR050101">
    <property type="entry name" value="CinA"/>
</dbReference>
<protein>
    <recommendedName>
        <fullName evidence="1">Putative competence-damage inducible protein</fullName>
    </recommendedName>
</protein>
<evidence type="ECO:0000259" key="2">
    <source>
        <dbReference type="SMART" id="SM00852"/>
    </source>
</evidence>
<dbReference type="Proteomes" id="UP001298681">
    <property type="component" value="Unassembled WGS sequence"/>
</dbReference>
<gene>
    <name evidence="1" type="primary">cinA</name>
    <name evidence="3" type="ORF">L0P57_09535</name>
</gene>
<keyword evidence="4" id="KW-1185">Reference proteome</keyword>
<comment type="similarity">
    <text evidence="1">Belongs to the CinA family.</text>
</comment>
<feature type="domain" description="MoaB/Mog" evidence="2">
    <location>
        <begin position="4"/>
        <end position="170"/>
    </location>
</feature>
<organism evidence="3 4">
    <name type="scientific">Anaeromassilibacillus senegalensis</name>
    <dbReference type="NCBI Taxonomy" id="1673717"/>
    <lineage>
        <taxon>Bacteria</taxon>
        <taxon>Bacillati</taxon>
        <taxon>Bacillota</taxon>
        <taxon>Clostridia</taxon>
        <taxon>Eubacteriales</taxon>
        <taxon>Acutalibacteraceae</taxon>
        <taxon>Anaeromassilibacillus</taxon>
    </lineage>
</organism>
<dbReference type="HAMAP" id="MF_00226_B">
    <property type="entry name" value="CinA_B"/>
    <property type="match status" value="1"/>
</dbReference>
<dbReference type="InterPro" id="IPR036653">
    <property type="entry name" value="CinA-like_C"/>
</dbReference>
<evidence type="ECO:0000313" key="4">
    <source>
        <dbReference type="Proteomes" id="UP001298681"/>
    </source>
</evidence>